<reference evidence="1" key="1">
    <citation type="submission" date="2020-05" db="EMBL/GenBank/DDBJ databases">
        <title>Large-scale comparative analyses of tick genomes elucidate their genetic diversity and vector capacities.</title>
        <authorList>
            <person name="Jia N."/>
            <person name="Wang J."/>
            <person name="Shi W."/>
            <person name="Du L."/>
            <person name="Sun Y."/>
            <person name="Zhan W."/>
            <person name="Jiang J."/>
            <person name="Wang Q."/>
            <person name="Zhang B."/>
            <person name="Ji P."/>
            <person name="Sakyi L.B."/>
            <person name="Cui X."/>
            <person name="Yuan T."/>
            <person name="Jiang B."/>
            <person name="Yang W."/>
            <person name="Lam T.T.-Y."/>
            <person name="Chang Q."/>
            <person name="Ding S."/>
            <person name="Wang X."/>
            <person name="Zhu J."/>
            <person name="Ruan X."/>
            <person name="Zhao L."/>
            <person name="Wei J."/>
            <person name="Que T."/>
            <person name="Du C."/>
            <person name="Cheng J."/>
            <person name="Dai P."/>
            <person name="Han X."/>
            <person name="Huang E."/>
            <person name="Gao Y."/>
            <person name="Liu J."/>
            <person name="Shao H."/>
            <person name="Ye R."/>
            <person name="Li L."/>
            <person name="Wei W."/>
            <person name="Wang X."/>
            <person name="Wang C."/>
            <person name="Yang T."/>
            <person name="Huo Q."/>
            <person name="Li W."/>
            <person name="Guo W."/>
            <person name="Chen H."/>
            <person name="Zhou L."/>
            <person name="Ni X."/>
            <person name="Tian J."/>
            <person name="Zhou Y."/>
            <person name="Sheng Y."/>
            <person name="Liu T."/>
            <person name="Pan Y."/>
            <person name="Xia L."/>
            <person name="Li J."/>
            <person name="Zhao F."/>
            <person name="Cao W."/>
        </authorList>
    </citation>
    <scope>NUCLEOTIDE SEQUENCE</scope>
    <source>
        <strain evidence="1">Hyas-2018</strain>
    </source>
</reference>
<keyword evidence="2" id="KW-1185">Reference proteome</keyword>
<protein>
    <submittedName>
        <fullName evidence="1">Uncharacterized protein</fullName>
    </submittedName>
</protein>
<dbReference type="EMBL" id="CM023486">
    <property type="protein sequence ID" value="KAH6929297.1"/>
    <property type="molecule type" value="Genomic_DNA"/>
</dbReference>
<evidence type="ECO:0000313" key="1">
    <source>
        <dbReference type="EMBL" id="KAH6929297.1"/>
    </source>
</evidence>
<comment type="caution">
    <text evidence="1">The sequence shown here is derived from an EMBL/GenBank/DDBJ whole genome shotgun (WGS) entry which is preliminary data.</text>
</comment>
<evidence type="ECO:0000313" key="2">
    <source>
        <dbReference type="Proteomes" id="UP000821845"/>
    </source>
</evidence>
<name>A0ACB7S284_HYAAI</name>
<accession>A0ACB7S284</accession>
<organism evidence="1 2">
    <name type="scientific">Hyalomma asiaticum</name>
    <name type="common">Tick</name>
    <dbReference type="NCBI Taxonomy" id="266040"/>
    <lineage>
        <taxon>Eukaryota</taxon>
        <taxon>Metazoa</taxon>
        <taxon>Ecdysozoa</taxon>
        <taxon>Arthropoda</taxon>
        <taxon>Chelicerata</taxon>
        <taxon>Arachnida</taxon>
        <taxon>Acari</taxon>
        <taxon>Parasitiformes</taxon>
        <taxon>Ixodida</taxon>
        <taxon>Ixodoidea</taxon>
        <taxon>Ixodidae</taxon>
        <taxon>Hyalomminae</taxon>
        <taxon>Hyalomma</taxon>
    </lineage>
</organism>
<proteinExistence type="predicted"/>
<gene>
    <name evidence="1" type="ORF">HPB50_026158</name>
</gene>
<sequence length="786" mass="87218">MSSMQRHSNTALHPPRESSLGRLWATRRTDTWSWEAQLVNLDLRWQPAADSLASRAGVASEKSYQSNMEELLRYKIFTENSLLIAKHNAKYAKGLVSYKLGMNQFGDLLPHEFAKMFNSYRGERKVRGSTFLPPANVNDSSLPKTVDWRKKGAVTPVKDQGQCGSCWAFSATGSLEGQHFLKTGKLVSLSEQNLVDCSGSFGNQGCGGGLMDNAFKYIKANDGIDTEESYPYEAVDGDCRFKKEDVGATDTGFVDIKEGSEDDLQKAVATVGPISVAIDASHSSFQLYSEGVYDEPNCSSEELDHGVLAVGYGVKNGKKYWLVKNRVFLLSAEPYEIMKFLTALTMPIVLLLIVKLQFGFATLDQEYKEEQWRIFKSEHGKFYRSKQEEDQRFSIFSSNLEFIAEHNKKHKEGNVSFKLSMNRFGDMSQSEITQVVDVLPARREILTMLSSPETGNFVNATNLPDEVDWRKEGAVTPVPDQGSCLSSYAFSAIGALETQWFRKTGKLVPLSAQNIVDCGAIFHNRNCDGGFMDSTYGYIIVNGGIDSEESYPYVGTKSDCSFDASAVAATVSSFVDVSSATESTLMTKVALVGPMCAFVDNRMRTFTFYSEGVYHDSGCSKDTMLHGVLIVGYGATNSGEKYWIVRNSSQSELAAVMPSLHCFFPHRYVLATPMPYKYFIPQARFHNSSRVGAVESHHFIRTGQLVELSEQNLIDCSQDFGNLGCEGGRTDQAFEYIIQNKGIDLKSSTLMLQSMGPDWGEHGYIRMARNKGNQCGIATSATYPQV</sequence>
<dbReference type="Proteomes" id="UP000821845">
    <property type="component" value="Chromosome 6"/>
</dbReference>